<dbReference type="SMART" id="SM00225">
    <property type="entry name" value="BTB"/>
    <property type="match status" value="1"/>
</dbReference>
<protein>
    <submittedName>
        <fullName evidence="2">BTB-domain-containing protein</fullName>
    </submittedName>
</protein>
<proteinExistence type="predicted"/>
<dbReference type="EMBL" id="LLXL01000298">
    <property type="protein sequence ID" value="PKK74528.1"/>
    <property type="molecule type" value="Genomic_DNA"/>
</dbReference>
<dbReference type="Pfam" id="PF00651">
    <property type="entry name" value="BTB"/>
    <property type="match status" value="1"/>
</dbReference>
<feature type="domain" description="BTB" evidence="1">
    <location>
        <begin position="23"/>
        <end position="96"/>
    </location>
</feature>
<dbReference type="InterPro" id="IPR051481">
    <property type="entry name" value="BTB-POZ/Galectin-3-binding"/>
</dbReference>
<dbReference type="CDD" id="cd18186">
    <property type="entry name" value="BTB_POZ_ZBTB_KLHL-like"/>
    <property type="match status" value="1"/>
</dbReference>
<comment type="caution">
    <text evidence="2">The sequence shown here is derived from an EMBL/GenBank/DDBJ whole genome shotgun (WGS) entry which is preliminary data.</text>
</comment>
<feature type="non-terminal residue" evidence="2">
    <location>
        <position position="156"/>
    </location>
</feature>
<dbReference type="AlphaFoldDB" id="A0A2N1NKX5"/>
<dbReference type="Proteomes" id="UP000233469">
    <property type="component" value="Unassembled WGS sequence"/>
</dbReference>
<dbReference type="InterPro" id="IPR000210">
    <property type="entry name" value="BTB/POZ_dom"/>
</dbReference>
<gene>
    <name evidence="2" type="ORF">RhiirC2_738656</name>
</gene>
<evidence type="ECO:0000259" key="1">
    <source>
        <dbReference type="PROSITE" id="PS50097"/>
    </source>
</evidence>
<accession>A0A2N1NKX5</accession>
<reference evidence="2 3" key="2">
    <citation type="submission" date="2017-10" db="EMBL/GenBank/DDBJ databases">
        <title>Extensive intraspecific genome diversity in a model arbuscular mycorrhizal fungus.</title>
        <authorList>
            <person name="Chen E.C.H."/>
            <person name="Morin E."/>
            <person name="Baudet D."/>
            <person name="Noel J."/>
            <person name="Ndikumana S."/>
            <person name="Charron P."/>
            <person name="St-Onge C."/>
            <person name="Giorgi J."/>
            <person name="Grigoriev I.V."/>
            <person name="Roux C."/>
            <person name="Martin F.M."/>
            <person name="Corradi N."/>
        </authorList>
    </citation>
    <scope>NUCLEOTIDE SEQUENCE [LARGE SCALE GENOMIC DNA]</scope>
    <source>
        <strain evidence="2 3">C2</strain>
    </source>
</reference>
<dbReference type="SUPFAM" id="SSF54695">
    <property type="entry name" value="POZ domain"/>
    <property type="match status" value="1"/>
</dbReference>
<organism evidence="2 3">
    <name type="scientific">Rhizophagus irregularis</name>
    <dbReference type="NCBI Taxonomy" id="588596"/>
    <lineage>
        <taxon>Eukaryota</taxon>
        <taxon>Fungi</taxon>
        <taxon>Fungi incertae sedis</taxon>
        <taxon>Mucoromycota</taxon>
        <taxon>Glomeromycotina</taxon>
        <taxon>Glomeromycetes</taxon>
        <taxon>Glomerales</taxon>
        <taxon>Glomeraceae</taxon>
        <taxon>Rhizophagus</taxon>
    </lineage>
</organism>
<dbReference type="InterPro" id="IPR011333">
    <property type="entry name" value="SKP1/BTB/POZ_sf"/>
</dbReference>
<name>A0A2N1NKX5_9GLOM</name>
<dbReference type="Gene3D" id="3.30.710.10">
    <property type="entry name" value="Potassium Channel Kv1.1, Chain A"/>
    <property type="match status" value="1"/>
</dbReference>
<dbReference type="PROSITE" id="PS50097">
    <property type="entry name" value="BTB"/>
    <property type="match status" value="1"/>
</dbReference>
<evidence type="ECO:0000313" key="2">
    <source>
        <dbReference type="EMBL" id="PKK74528.1"/>
    </source>
</evidence>
<dbReference type="PANTHER" id="PTHR24410:SF23">
    <property type="entry name" value="BTB DOMAIN-CONTAINING PROTEIN-RELATED"/>
    <property type="match status" value="1"/>
</dbReference>
<reference evidence="2 3" key="1">
    <citation type="submission" date="2016-04" db="EMBL/GenBank/DDBJ databases">
        <title>Genome analyses suggest a sexual origin of heterokaryosis in a supposedly ancient asexual fungus.</title>
        <authorList>
            <person name="Ropars J."/>
            <person name="Sedzielewska K."/>
            <person name="Noel J."/>
            <person name="Charron P."/>
            <person name="Farinelli L."/>
            <person name="Marton T."/>
            <person name="Kruger M."/>
            <person name="Pelin A."/>
            <person name="Brachmann A."/>
            <person name="Corradi N."/>
        </authorList>
    </citation>
    <scope>NUCLEOTIDE SEQUENCE [LARGE SCALE GENOMIC DNA]</scope>
    <source>
        <strain evidence="2 3">C2</strain>
    </source>
</reference>
<dbReference type="PANTHER" id="PTHR24410">
    <property type="entry name" value="HL07962P-RELATED"/>
    <property type="match status" value="1"/>
</dbReference>
<sequence length="156" mass="17910">MVSKFHSSLSESLSLMLNDSDDHNVIIQVGENQNIKEFRAHSNILRARSPYFKGAFSTGWISKKDNMIEFKKPNISPTVFEMILKYIYTGEVDLTKQPGENILGLLVASDELLLEELLNHVQGYLIEKQSTWIEKNFVLVLHTVFKLSSCKKLQDY</sequence>
<evidence type="ECO:0000313" key="3">
    <source>
        <dbReference type="Proteomes" id="UP000233469"/>
    </source>
</evidence>